<dbReference type="GO" id="GO:0005524">
    <property type="term" value="F:ATP binding"/>
    <property type="evidence" value="ECO:0007669"/>
    <property type="project" value="UniProtKB-KW"/>
</dbReference>
<comment type="caution">
    <text evidence="5">The sequence shown here is derived from an EMBL/GenBank/DDBJ whole genome shotgun (WGS) entry which is preliminary data.</text>
</comment>
<feature type="non-terminal residue" evidence="5">
    <location>
        <position position="1"/>
    </location>
</feature>
<proteinExistence type="predicted"/>
<evidence type="ECO:0000256" key="4">
    <source>
        <dbReference type="ARBA" id="ARBA00022840"/>
    </source>
</evidence>
<gene>
    <name evidence="5" type="ORF">RhiirA1_339024</name>
</gene>
<dbReference type="PANTHER" id="PTHR44329:SF288">
    <property type="entry name" value="MITOGEN-ACTIVATED PROTEIN KINASE KINASE KINASE 20"/>
    <property type="match status" value="1"/>
</dbReference>
<evidence type="ECO:0000256" key="2">
    <source>
        <dbReference type="ARBA" id="ARBA00022741"/>
    </source>
</evidence>
<evidence type="ECO:0000313" key="6">
    <source>
        <dbReference type="Proteomes" id="UP000232688"/>
    </source>
</evidence>
<evidence type="ECO:0000256" key="3">
    <source>
        <dbReference type="ARBA" id="ARBA00022777"/>
    </source>
</evidence>
<dbReference type="EMBL" id="LLXH01000210">
    <property type="protein sequence ID" value="PKC70616.1"/>
    <property type="molecule type" value="Genomic_DNA"/>
</dbReference>
<dbReference type="PROSITE" id="PS50011">
    <property type="entry name" value="PROTEIN_KINASE_DOM"/>
    <property type="match status" value="1"/>
</dbReference>
<evidence type="ECO:0000256" key="1">
    <source>
        <dbReference type="ARBA" id="ARBA00022679"/>
    </source>
</evidence>
<dbReference type="GO" id="GO:0004674">
    <property type="term" value="F:protein serine/threonine kinase activity"/>
    <property type="evidence" value="ECO:0007669"/>
    <property type="project" value="TreeGrafter"/>
</dbReference>
<dbReference type="SUPFAM" id="SSF56112">
    <property type="entry name" value="Protein kinase-like (PK-like)"/>
    <property type="match status" value="1"/>
</dbReference>
<keyword evidence="1" id="KW-0808">Transferase</keyword>
<dbReference type="PANTHER" id="PTHR44329">
    <property type="entry name" value="SERINE/THREONINE-PROTEIN KINASE TNNI3K-RELATED"/>
    <property type="match status" value="1"/>
</dbReference>
<dbReference type="InterPro" id="IPR011009">
    <property type="entry name" value="Kinase-like_dom_sf"/>
</dbReference>
<accession>A0A2I1EGD2</accession>
<dbReference type="InterPro" id="IPR051681">
    <property type="entry name" value="Ser/Thr_Kinases-Pseudokinases"/>
</dbReference>
<evidence type="ECO:0000313" key="5">
    <source>
        <dbReference type="EMBL" id="PKC70616.1"/>
    </source>
</evidence>
<sequence length="85" mass="9808">GVLPFMAPEVLRGRKHTKASDIYGFGMVMYELLTGKPPFFGERQDLGLITAIIEGNRPHVPRYTPQFYKELMEQCWDSPMKFSIK</sequence>
<dbReference type="AlphaFoldDB" id="A0A2I1EGD2"/>
<name>A0A2I1EGD2_9GLOM</name>
<dbReference type="Pfam" id="PF07714">
    <property type="entry name" value="PK_Tyr_Ser-Thr"/>
    <property type="match status" value="1"/>
</dbReference>
<dbReference type="Proteomes" id="UP000232688">
    <property type="component" value="Unassembled WGS sequence"/>
</dbReference>
<keyword evidence="4" id="KW-0067">ATP-binding</keyword>
<dbReference type="Gene3D" id="1.10.510.10">
    <property type="entry name" value="Transferase(Phosphotransferase) domain 1"/>
    <property type="match status" value="1"/>
</dbReference>
<dbReference type="InterPro" id="IPR001245">
    <property type="entry name" value="Ser-Thr/Tyr_kinase_cat_dom"/>
</dbReference>
<reference evidence="5 6" key="2">
    <citation type="submission" date="2017-10" db="EMBL/GenBank/DDBJ databases">
        <title>Genome analyses suggest a sexual origin of heterokaryosis in a supposedly ancient asexual fungus.</title>
        <authorList>
            <person name="Corradi N."/>
            <person name="Sedzielewska K."/>
            <person name="Noel J."/>
            <person name="Charron P."/>
            <person name="Farinelli L."/>
            <person name="Marton T."/>
            <person name="Kruger M."/>
            <person name="Pelin A."/>
            <person name="Brachmann A."/>
            <person name="Corradi N."/>
        </authorList>
    </citation>
    <scope>NUCLEOTIDE SEQUENCE [LARGE SCALE GENOMIC DNA]</scope>
    <source>
        <strain evidence="5 6">A1</strain>
    </source>
</reference>
<reference evidence="5 6" key="1">
    <citation type="submission" date="2017-10" db="EMBL/GenBank/DDBJ databases">
        <title>Extensive intraspecific genome diversity in a model arbuscular mycorrhizal fungus.</title>
        <authorList>
            <person name="Chen E.C.H."/>
            <person name="Morin E."/>
            <person name="Baudet D."/>
            <person name="Noel J."/>
            <person name="Ndikumana S."/>
            <person name="Charron P."/>
            <person name="St-Onge C."/>
            <person name="Giorgi J."/>
            <person name="Grigoriev I.V."/>
            <person name="Roux C."/>
            <person name="Martin F.M."/>
            <person name="Corradi N."/>
        </authorList>
    </citation>
    <scope>NUCLEOTIDE SEQUENCE [LARGE SCALE GENOMIC DNA]</scope>
    <source>
        <strain evidence="5 6">A1</strain>
    </source>
</reference>
<protein>
    <submittedName>
        <fullName evidence="5">Kinase-like protein</fullName>
    </submittedName>
</protein>
<dbReference type="InterPro" id="IPR000719">
    <property type="entry name" value="Prot_kinase_dom"/>
</dbReference>
<organism evidence="5 6">
    <name type="scientific">Rhizophagus irregularis</name>
    <dbReference type="NCBI Taxonomy" id="588596"/>
    <lineage>
        <taxon>Eukaryota</taxon>
        <taxon>Fungi</taxon>
        <taxon>Fungi incertae sedis</taxon>
        <taxon>Mucoromycota</taxon>
        <taxon>Glomeromycotina</taxon>
        <taxon>Glomeromycetes</taxon>
        <taxon>Glomerales</taxon>
        <taxon>Glomeraceae</taxon>
        <taxon>Rhizophagus</taxon>
    </lineage>
</organism>
<keyword evidence="3 5" id="KW-0418">Kinase</keyword>
<dbReference type="OrthoDB" id="10261027at2759"/>
<dbReference type="VEuPathDB" id="FungiDB:RhiirA1_339024"/>
<keyword evidence="2" id="KW-0547">Nucleotide-binding</keyword>